<dbReference type="RefSeq" id="WP_346754992.1">
    <property type="nucleotide sequence ID" value="NZ_JAUJEA010000014.1"/>
</dbReference>
<reference evidence="2" key="1">
    <citation type="submission" date="2023-06" db="EMBL/GenBank/DDBJ databases">
        <title>Genomic of Parafulvivirga corallium.</title>
        <authorList>
            <person name="Wang G."/>
        </authorList>
    </citation>
    <scope>NUCLEOTIDE SEQUENCE</scope>
    <source>
        <strain evidence="2">BMA10</strain>
    </source>
</reference>
<dbReference type="InterPro" id="IPR000182">
    <property type="entry name" value="GNAT_dom"/>
</dbReference>
<organism evidence="2 3">
    <name type="scientific">Splendidivirga corallicola</name>
    <dbReference type="NCBI Taxonomy" id="3051826"/>
    <lineage>
        <taxon>Bacteria</taxon>
        <taxon>Pseudomonadati</taxon>
        <taxon>Bacteroidota</taxon>
        <taxon>Cytophagia</taxon>
        <taxon>Cytophagales</taxon>
        <taxon>Splendidivirgaceae</taxon>
        <taxon>Splendidivirga</taxon>
    </lineage>
</organism>
<sequence length="155" mass="18134">MQKLKIIPGKKHQITDCSTCLRDSQLWDHYFSNDDHTQSFLTEGIDREEIHVALDESNEVVGFMRIDLKGAFAKFPLLRVIAVRKEFRKMGFGEEMLSFYEKIGFKNANKLFLFVSDFNKQAKKLYTKTGYQKVGEIPDLYIDDITEYLMMKVKS</sequence>
<gene>
    <name evidence="2" type="ORF">QQ008_26500</name>
</gene>
<evidence type="ECO:0000313" key="3">
    <source>
        <dbReference type="Proteomes" id="UP001172082"/>
    </source>
</evidence>
<protein>
    <submittedName>
        <fullName evidence="2">N-acetyltransferase</fullName>
        <ecNumber evidence="2">2.3.1.-</ecNumber>
    </submittedName>
</protein>
<dbReference type="Gene3D" id="3.40.630.30">
    <property type="match status" value="1"/>
</dbReference>
<dbReference type="InterPro" id="IPR016181">
    <property type="entry name" value="Acyl_CoA_acyltransferase"/>
</dbReference>
<keyword evidence="2" id="KW-0012">Acyltransferase</keyword>
<dbReference type="EC" id="2.3.1.-" evidence="2"/>
<dbReference type="Pfam" id="PF00583">
    <property type="entry name" value="Acetyltransf_1"/>
    <property type="match status" value="1"/>
</dbReference>
<keyword evidence="3" id="KW-1185">Reference proteome</keyword>
<keyword evidence="2" id="KW-0808">Transferase</keyword>
<dbReference type="EMBL" id="JAUJEA010000014">
    <property type="protein sequence ID" value="MDN5204969.1"/>
    <property type="molecule type" value="Genomic_DNA"/>
</dbReference>
<accession>A0ABT8KW17</accession>
<feature type="domain" description="N-acetyltransferase" evidence="1">
    <location>
        <begin position="4"/>
        <end position="152"/>
    </location>
</feature>
<dbReference type="CDD" id="cd04301">
    <property type="entry name" value="NAT_SF"/>
    <property type="match status" value="1"/>
</dbReference>
<dbReference type="SUPFAM" id="SSF55729">
    <property type="entry name" value="Acyl-CoA N-acyltransferases (Nat)"/>
    <property type="match status" value="1"/>
</dbReference>
<comment type="caution">
    <text evidence="2">The sequence shown here is derived from an EMBL/GenBank/DDBJ whole genome shotgun (WGS) entry which is preliminary data.</text>
</comment>
<dbReference type="Proteomes" id="UP001172082">
    <property type="component" value="Unassembled WGS sequence"/>
</dbReference>
<proteinExistence type="predicted"/>
<dbReference type="GO" id="GO:0016746">
    <property type="term" value="F:acyltransferase activity"/>
    <property type="evidence" value="ECO:0007669"/>
    <property type="project" value="UniProtKB-KW"/>
</dbReference>
<dbReference type="PROSITE" id="PS51186">
    <property type="entry name" value="GNAT"/>
    <property type="match status" value="1"/>
</dbReference>
<evidence type="ECO:0000259" key="1">
    <source>
        <dbReference type="PROSITE" id="PS51186"/>
    </source>
</evidence>
<name>A0ABT8KW17_9BACT</name>
<evidence type="ECO:0000313" key="2">
    <source>
        <dbReference type="EMBL" id="MDN5204969.1"/>
    </source>
</evidence>